<keyword evidence="7" id="KW-0963">Cytoplasm</keyword>
<evidence type="ECO:0000256" key="6">
    <source>
        <dbReference type="ARBA" id="ARBA00023004"/>
    </source>
</evidence>
<evidence type="ECO:0000256" key="2">
    <source>
        <dbReference type="ARBA" id="ARBA00022723"/>
    </source>
</evidence>
<feature type="binding site" evidence="7">
    <location>
        <position position="188"/>
    </location>
    <ligand>
        <name>4-imidazolone-5-propanoate</name>
        <dbReference type="ChEBI" id="CHEBI:77893"/>
    </ligand>
</feature>
<feature type="binding site" evidence="7">
    <location>
        <position position="253"/>
    </location>
    <ligand>
        <name>Fe(3+)</name>
        <dbReference type="ChEBI" id="CHEBI:29034"/>
    </ligand>
</feature>
<feature type="binding site" evidence="7">
    <location>
        <position position="83"/>
    </location>
    <ligand>
        <name>Fe(3+)</name>
        <dbReference type="ChEBI" id="CHEBI:29034"/>
    </ligand>
</feature>
<dbReference type="RefSeq" id="WP_322468574.1">
    <property type="nucleotide sequence ID" value="NZ_JAXOJX010000112.1"/>
</dbReference>
<keyword evidence="2 7" id="KW-0479">Metal-binding</keyword>
<comment type="subcellular location">
    <subcellularLocation>
        <location evidence="7">Cytoplasm</location>
    </subcellularLocation>
</comment>
<accession>A0ABU5IR81</accession>
<feature type="binding site" evidence="7">
    <location>
        <position position="85"/>
    </location>
    <ligand>
        <name>Fe(3+)</name>
        <dbReference type="ChEBI" id="CHEBI:29034"/>
    </ligand>
</feature>
<organism evidence="10 11">
    <name type="scientific">Azohydromonas lata</name>
    <dbReference type="NCBI Taxonomy" id="45677"/>
    <lineage>
        <taxon>Bacteria</taxon>
        <taxon>Pseudomonadati</taxon>
        <taxon>Pseudomonadota</taxon>
        <taxon>Betaproteobacteria</taxon>
        <taxon>Burkholderiales</taxon>
        <taxon>Sphaerotilaceae</taxon>
        <taxon>Azohydromonas</taxon>
    </lineage>
</organism>
<dbReference type="InterPro" id="IPR054418">
    <property type="entry name" value="MQNX/HUTI_composite_N"/>
</dbReference>
<sequence length="420" mass="44353">MSTAAAPDPTATASHWDALWLNVRLMPLTAADPAATVCDGALAVRDGRIAWLGPRAALPADAAAKRVHDGGGGWLLPGFIDCHTHVVHAGQRSEEFELRLQGESYEAIARRGGGILSTVRTTRAASEDALFAQSLPRVRNLLREGVTTLEVKSGYGLEPHSEARMLRVARRLGRELPLRVRTTFLGAHAVPPEFAGRADDYITLLCDDMLPALAADNLVDAVDAFCEHIAFSTAQVQRLFEAAQRLHLPVKLHAGQLSDLGGAELVARFGGLSADHLEEISDAGIDALRRADCVAVLLPGAVHFLQVKERPPVAELRAAGVPMALASDCNPGTSPMPSVLAALNLGCLLLGLTPVEALAGATRHAAAALGLAHETGSLEPGKAADFALWDVERPAQLCATLGFNACRQVVFGGELRPLQA</sequence>
<dbReference type="HAMAP" id="MF_00372">
    <property type="entry name" value="HutI"/>
    <property type="match status" value="1"/>
</dbReference>
<dbReference type="PANTHER" id="PTHR42752:SF1">
    <property type="entry name" value="IMIDAZOLONEPROPIONASE-RELATED"/>
    <property type="match status" value="1"/>
</dbReference>
<evidence type="ECO:0000259" key="8">
    <source>
        <dbReference type="Pfam" id="PF01979"/>
    </source>
</evidence>
<feature type="binding site" evidence="7">
    <location>
        <position position="83"/>
    </location>
    <ligand>
        <name>Zn(2+)</name>
        <dbReference type="ChEBI" id="CHEBI:29105"/>
    </ligand>
</feature>
<feature type="binding site" evidence="7">
    <location>
        <position position="155"/>
    </location>
    <ligand>
        <name>4-imidazolone-5-propanoate</name>
        <dbReference type="ChEBI" id="CHEBI:77893"/>
    </ligand>
</feature>
<dbReference type="InterPro" id="IPR005920">
    <property type="entry name" value="HutI"/>
</dbReference>
<feature type="binding site" evidence="7">
    <location>
        <position position="333"/>
    </location>
    <ligand>
        <name>4-imidazolone-5-propanoate</name>
        <dbReference type="ChEBI" id="CHEBI:77893"/>
    </ligand>
</feature>
<protein>
    <recommendedName>
        <fullName evidence="1 7">Imidazolonepropionase</fullName>
        <ecNumber evidence="1 7">3.5.2.7</ecNumber>
    </recommendedName>
    <alternativeName>
        <fullName evidence="7">Imidazolone-5-propionate hydrolase</fullName>
    </alternativeName>
</protein>
<feature type="domain" description="Aminodeoxyfutalosine deaminase/Imidazolonepropionase-like composite" evidence="9">
    <location>
        <begin position="40"/>
        <end position="61"/>
    </location>
</feature>
<feature type="binding site" evidence="7">
    <location>
        <position position="155"/>
    </location>
    <ligand>
        <name>N-formimidoyl-L-glutamate</name>
        <dbReference type="ChEBI" id="CHEBI:58928"/>
    </ligand>
</feature>
<evidence type="ECO:0000256" key="3">
    <source>
        <dbReference type="ARBA" id="ARBA00022801"/>
    </source>
</evidence>
<keyword evidence="5 7" id="KW-0862">Zinc</keyword>
<comment type="cofactor">
    <cofactor evidence="7">
        <name>Zn(2+)</name>
        <dbReference type="ChEBI" id="CHEBI:29105"/>
    </cofactor>
    <cofactor evidence="7">
        <name>Fe(3+)</name>
        <dbReference type="ChEBI" id="CHEBI:29034"/>
    </cofactor>
    <text evidence="7">Binds 1 zinc or iron ion per subunit.</text>
</comment>
<dbReference type="NCBIfam" id="TIGR01224">
    <property type="entry name" value="hutI"/>
    <property type="match status" value="1"/>
</dbReference>
<evidence type="ECO:0000259" key="9">
    <source>
        <dbReference type="Pfam" id="PF22039"/>
    </source>
</evidence>
<gene>
    <name evidence="7 10" type="primary">hutI</name>
    <name evidence="10" type="ORF">SM757_32980</name>
</gene>
<feature type="binding site" evidence="7">
    <location>
        <position position="332"/>
    </location>
    <ligand>
        <name>N-formimidoyl-L-glutamate</name>
        <dbReference type="ChEBI" id="CHEBI:58928"/>
    </ligand>
</feature>
<evidence type="ECO:0000256" key="1">
    <source>
        <dbReference type="ARBA" id="ARBA00012864"/>
    </source>
</evidence>
<evidence type="ECO:0000313" key="10">
    <source>
        <dbReference type="EMBL" id="MDZ5461401.1"/>
    </source>
</evidence>
<comment type="pathway">
    <text evidence="7">Amino-acid degradation; L-histidine degradation into L-glutamate; N-formimidoyl-L-glutamate from L-histidine: step 3/3.</text>
</comment>
<dbReference type="Gene3D" id="2.30.40.10">
    <property type="entry name" value="Urease, subunit C, domain 1"/>
    <property type="match status" value="1"/>
</dbReference>
<feature type="binding site" evidence="7">
    <location>
        <position position="328"/>
    </location>
    <ligand>
        <name>Fe(3+)</name>
        <dbReference type="ChEBI" id="CHEBI:29034"/>
    </ligand>
</feature>
<proteinExistence type="inferred from homology"/>
<dbReference type="InterPro" id="IPR006680">
    <property type="entry name" value="Amidohydro-rel"/>
</dbReference>
<feature type="binding site" evidence="7">
    <location>
        <position position="85"/>
    </location>
    <ligand>
        <name>Zn(2+)</name>
        <dbReference type="ChEBI" id="CHEBI:29105"/>
    </ligand>
</feature>
<reference evidence="10 11" key="1">
    <citation type="submission" date="2023-11" db="EMBL/GenBank/DDBJ databases">
        <title>Draft genome of Azohydromonas lata strain H1 (DSM1123), a polyhydroxyalkanoate producer.</title>
        <authorList>
            <person name="Traversa D."/>
            <person name="D'Addabbo P."/>
            <person name="Pazzani C."/>
            <person name="Manzari C."/>
            <person name="Chiara M."/>
            <person name="Scrascia M."/>
        </authorList>
    </citation>
    <scope>NUCLEOTIDE SEQUENCE [LARGE SCALE GENOMIC DNA]</scope>
    <source>
        <strain evidence="10 11">H1</strain>
    </source>
</reference>
<dbReference type="Proteomes" id="UP001293718">
    <property type="component" value="Unassembled WGS sequence"/>
</dbReference>
<name>A0ABU5IR81_9BURK</name>
<evidence type="ECO:0000256" key="5">
    <source>
        <dbReference type="ARBA" id="ARBA00022833"/>
    </source>
</evidence>
<feature type="binding site" evidence="7">
    <location>
        <position position="328"/>
    </location>
    <ligand>
        <name>Zn(2+)</name>
        <dbReference type="ChEBI" id="CHEBI:29105"/>
    </ligand>
</feature>
<feature type="binding site" evidence="7">
    <location>
        <position position="253"/>
    </location>
    <ligand>
        <name>Zn(2+)</name>
        <dbReference type="ChEBI" id="CHEBI:29105"/>
    </ligand>
</feature>
<comment type="catalytic activity">
    <reaction evidence="7">
        <text>4-imidazolone-5-propanoate + H2O = N-formimidoyl-L-glutamate</text>
        <dbReference type="Rhea" id="RHEA:23660"/>
        <dbReference type="ChEBI" id="CHEBI:15377"/>
        <dbReference type="ChEBI" id="CHEBI:58928"/>
        <dbReference type="ChEBI" id="CHEBI:77893"/>
        <dbReference type="EC" id="3.5.2.7"/>
    </reaction>
</comment>
<keyword evidence="3 7" id="KW-0378">Hydrolase</keyword>
<dbReference type="GO" id="GO:0050480">
    <property type="term" value="F:imidazolonepropionase activity"/>
    <property type="evidence" value="ECO:0007669"/>
    <property type="project" value="UniProtKB-EC"/>
</dbReference>
<dbReference type="Gene3D" id="3.20.20.140">
    <property type="entry name" value="Metal-dependent hydrolases"/>
    <property type="match status" value="1"/>
</dbReference>
<dbReference type="EMBL" id="JAXOJX010000112">
    <property type="protein sequence ID" value="MDZ5461401.1"/>
    <property type="molecule type" value="Genomic_DNA"/>
</dbReference>
<dbReference type="PANTHER" id="PTHR42752">
    <property type="entry name" value="IMIDAZOLONEPROPIONASE"/>
    <property type="match status" value="1"/>
</dbReference>
<dbReference type="SUPFAM" id="SSF51338">
    <property type="entry name" value="Composite domain of metallo-dependent hydrolases"/>
    <property type="match status" value="1"/>
</dbReference>
<keyword evidence="11" id="KW-1185">Reference proteome</keyword>
<keyword evidence="4 7" id="KW-0369">Histidine metabolism</keyword>
<feature type="binding site" evidence="7">
    <location>
        <position position="256"/>
    </location>
    <ligand>
        <name>4-imidazolone-5-propanoate</name>
        <dbReference type="ChEBI" id="CHEBI:77893"/>
    </ligand>
</feature>
<feature type="binding site" evidence="7">
    <location>
        <position position="92"/>
    </location>
    <ligand>
        <name>4-imidazolone-5-propanoate</name>
        <dbReference type="ChEBI" id="CHEBI:77893"/>
    </ligand>
</feature>
<evidence type="ECO:0000256" key="4">
    <source>
        <dbReference type="ARBA" id="ARBA00022808"/>
    </source>
</evidence>
<keyword evidence="6 7" id="KW-0408">Iron</keyword>
<evidence type="ECO:0000313" key="11">
    <source>
        <dbReference type="Proteomes" id="UP001293718"/>
    </source>
</evidence>
<dbReference type="Pfam" id="PF22039">
    <property type="entry name" value="HUTI_composite_bact"/>
    <property type="match status" value="1"/>
</dbReference>
<dbReference type="EC" id="3.5.2.7" evidence="1 7"/>
<comment type="function">
    <text evidence="7">Catalyzes the hydrolytic cleavage of the carbon-nitrogen bond in imidazolone-5-propanoate to yield N-formimidoyl-L-glutamate. It is the third step in the universal histidine degradation pathway.</text>
</comment>
<dbReference type="Pfam" id="PF01979">
    <property type="entry name" value="Amidohydro_1"/>
    <property type="match status" value="1"/>
</dbReference>
<dbReference type="SUPFAM" id="SSF51556">
    <property type="entry name" value="Metallo-dependent hydrolases"/>
    <property type="match status" value="1"/>
</dbReference>
<comment type="caution">
    <text evidence="10">The sequence shown here is derived from an EMBL/GenBank/DDBJ whole genome shotgun (WGS) entry which is preliminary data.</text>
</comment>
<feature type="binding site" evidence="7">
    <location>
        <position position="330"/>
    </location>
    <ligand>
        <name>N-formimidoyl-L-glutamate</name>
        <dbReference type="ChEBI" id="CHEBI:58928"/>
    </ligand>
</feature>
<dbReference type="InterPro" id="IPR011059">
    <property type="entry name" value="Metal-dep_hydrolase_composite"/>
</dbReference>
<evidence type="ECO:0000256" key="7">
    <source>
        <dbReference type="HAMAP-Rule" id="MF_00372"/>
    </source>
</evidence>
<dbReference type="InterPro" id="IPR032466">
    <property type="entry name" value="Metal_Hydrolase"/>
</dbReference>
<comment type="similarity">
    <text evidence="7">Belongs to the metallo-dependent hydrolases superfamily. HutI family.</text>
</comment>
<feature type="domain" description="Amidohydrolase-related" evidence="8">
    <location>
        <begin position="75"/>
        <end position="397"/>
    </location>
</feature>